<dbReference type="OrthoDB" id="9773293at2"/>
<dbReference type="STRING" id="1528.SAMN04488579_10316"/>
<protein>
    <submittedName>
        <fullName evidence="3">Pimeloyl-ACP methyl ester carboxylesterase</fullName>
    </submittedName>
</protein>
<dbReference type="Pfam" id="PF00561">
    <property type="entry name" value="Abhydrolase_1"/>
    <property type="match status" value="2"/>
</dbReference>
<evidence type="ECO:0000256" key="1">
    <source>
        <dbReference type="ARBA" id="ARBA00022801"/>
    </source>
</evidence>
<dbReference type="SUPFAM" id="SSF53474">
    <property type="entry name" value="alpha/beta-Hydrolases"/>
    <property type="match status" value="1"/>
</dbReference>
<dbReference type="PANTHER" id="PTHR43798:SF31">
    <property type="entry name" value="AB HYDROLASE SUPERFAMILY PROTEIN YCLE"/>
    <property type="match status" value="1"/>
</dbReference>
<proteinExistence type="predicted"/>
<dbReference type="AlphaFoldDB" id="A0A1H3CBG2"/>
<evidence type="ECO:0000259" key="2">
    <source>
        <dbReference type="Pfam" id="PF00561"/>
    </source>
</evidence>
<dbReference type="PANTHER" id="PTHR43798">
    <property type="entry name" value="MONOACYLGLYCEROL LIPASE"/>
    <property type="match status" value="1"/>
</dbReference>
<keyword evidence="1" id="KW-0378">Hydrolase</keyword>
<evidence type="ECO:0000313" key="3">
    <source>
        <dbReference type="EMBL" id="SDX50859.1"/>
    </source>
</evidence>
<dbReference type="GO" id="GO:0016020">
    <property type="term" value="C:membrane"/>
    <property type="evidence" value="ECO:0007669"/>
    <property type="project" value="TreeGrafter"/>
</dbReference>
<organism evidence="3 4">
    <name type="scientific">Eubacterium barkeri</name>
    <name type="common">Clostridium barkeri</name>
    <dbReference type="NCBI Taxonomy" id="1528"/>
    <lineage>
        <taxon>Bacteria</taxon>
        <taxon>Bacillati</taxon>
        <taxon>Bacillota</taxon>
        <taxon>Clostridia</taxon>
        <taxon>Eubacteriales</taxon>
        <taxon>Eubacteriaceae</taxon>
        <taxon>Eubacterium</taxon>
    </lineage>
</organism>
<keyword evidence="4" id="KW-1185">Reference proteome</keyword>
<feature type="domain" description="AB hydrolase-1" evidence="2">
    <location>
        <begin position="21"/>
        <end position="120"/>
    </location>
</feature>
<dbReference type="EMBL" id="FNOU01000003">
    <property type="protein sequence ID" value="SDX50859.1"/>
    <property type="molecule type" value="Genomic_DNA"/>
</dbReference>
<feature type="domain" description="AB hydrolase-1" evidence="2">
    <location>
        <begin position="199"/>
        <end position="256"/>
    </location>
</feature>
<dbReference type="Proteomes" id="UP000199652">
    <property type="component" value="Unassembled WGS sequence"/>
</dbReference>
<accession>A0A1H3CBG2</accession>
<name>A0A1H3CBG2_EUBBA</name>
<evidence type="ECO:0000313" key="4">
    <source>
        <dbReference type="Proteomes" id="UP000199652"/>
    </source>
</evidence>
<dbReference type="InterPro" id="IPR029058">
    <property type="entry name" value="AB_hydrolase_fold"/>
</dbReference>
<dbReference type="InterPro" id="IPR000073">
    <property type="entry name" value="AB_hydrolase_1"/>
</dbReference>
<dbReference type="GO" id="GO:0016787">
    <property type="term" value="F:hydrolase activity"/>
    <property type="evidence" value="ECO:0007669"/>
    <property type="project" value="UniProtKB-KW"/>
</dbReference>
<reference evidence="4" key="1">
    <citation type="submission" date="2016-10" db="EMBL/GenBank/DDBJ databases">
        <authorList>
            <person name="Varghese N."/>
            <person name="Submissions S."/>
        </authorList>
    </citation>
    <scope>NUCLEOTIDE SEQUENCE [LARGE SCALE GENOMIC DNA]</scope>
    <source>
        <strain evidence="4">VPI 5359</strain>
    </source>
</reference>
<dbReference type="Gene3D" id="3.40.50.1820">
    <property type="entry name" value="alpha/beta hydrolase"/>
    <property type="match status" value="1"/>
</dbReference>
<sequence>MAVFKTNDGVSLYYEVKGEGKPLLMLPGWTCTTRFFDHNSDVLAKDCQVILMDFRGHGESEKTLTSHRIARYAMDVKNLLDHLDVEDVTVLGWSMGAAILWSYLELFGKHRVGKLVCVDQAPLQYTGPDWVWGQNGCYDVEMFIRTCCAIEFAPRENAEGLVFGCLNHDPTVEEVTTLADEISKCPPKVRIEIMRDHTNLDWRDFIPKIDIPTLVCVARKSKVFDWQGSAWVGENIPGAKTVFFENSGHMLFWEEPDKFNATLLEFVKS</sequence>
<gene>
    <name evidence="3" type="ORF">SAMN04488579_10316</name>
</gene>
<dbReference type="InterPro" id="IPR050266">
    <property type="entry name" value="AB_hydrolase_sf"/>
</dbReference>
<dbReference type="RefSeq" id="WP_090243220.1">
    <property type="nucleotide sequence ID" value="NZ_FNOU01000003.1"/>
</dbReference>